<dbReference type="SUPFAM" id="SSF47986">
    <property type="entry name" value="DEATH domain"/>
    <property type="match status" value="1"/>
</dbReference>
<dbReference type="Proteomes" id="UP001217089">
    <property type="component" value="Unassembled WGS sequence"/>
</dbReference>
<keyword evidence="2" id="KW-0597">Phosphoprotein</keyword>
<keyword evidence="3" id="KW-0399">Innate immunity</keyword>
<keyword evidence="5" id="KW-0391">Immunity</keyword>
<dbReference type="EMBL" id="JARBDR010000342">
    <property type="protein sequence ID" value="KAJ8313534.1"/>
    <property type="molecule type" value="Genomic_DNA"/>
</dbReference>
<reference evidence="8 9" key="1">
    <citation type="submission" date="2022-12" db="EMBL/GenBank/DDBJ databases">
        <title>Chromosome-level genome of Tegillarca granosa.</title>
        <authorList>
            <person name="Kim J."/>
        </authorList>
    </citation>
    <scope>NUCLEOTIDE SEQUENCE [LARGE SCALE GENOMIC DNA]</scope>
    <source>
        <strain evidence="8">Teg-2019</strain>
        <tissue evidence="8">Adductor muscle</tissue>
    </source>
</reference>
<evidence type="ECO:0000313" key="8">
    <source>
        <dbReference type="EMBL" id="KAJ8313534.1"/>
    </source>
</evidence>
<keyword evidence="1" id="KW-1017">Isopeptide bond</keyword>
<feature type="compositionally biased region" description="Low complexity" evidence="6">
    <location>
        <begin position="623"/>
        <end position="635"/>
    </location>
</feature>
<evidence type="ECO:0000256" key="3">
    <source>
        <dbReference type="ARBA" id="ARBA00022588"/>
    </source>
</evidence>
<sequence>MDRNKAKKVSMIVRKCNCSYQKHAQYRKKKKKKTIIVIRVDDILSKWIPTIRKKVNPNEVYHSIRGLTDFDRNHIERALDRGGPQIAADKMVEAIKRRDPRSGFLSFLAALYENNYSDLADQILVSSKMQNLQPIQNAIYEERARLMHPSLPSTMATAAIAPIQNPLDEIRQLNNHHGPHRSRMQQYNPHVDHHMAKWIQHQNNRHPHVESSRGWQINLNPVSHSQYTSTQVAQHHPGNHSNQLIGYPHNSVNQINSHSNLVPQNSANMQMPPSSYNMPPSSYNMPPSSYSMPASCNIPASCNMPASHQLPHCIMPVLPNQSSCDQIINNTQAMPQSNTPTSGQQQPLDRDNDINDIPYDEFDKLVITLNEEPHPGWKTLATEFKIPRGKVKEFSGSENPAEELLDYLFEEKKLTIRELKSHLQNAGLNSADSCIQCEGLNSADSCIQCEGLNSAIHCEGLNSADSCIQCEGLNSADSCIQCEDLQLDNGNNSHGSSNTNNIPGHLENISLNGLDNDIVPSEIDAFNHRNRHKQKDYFSEKTIKSAGYQPTATKSYSVAMDNKQEVLEAGSGYSAKISAMASLGYLQLLQTSQVTSSHVTNNKIAELDFSEVKKNGEQSYPLSTQRSQRSSSSSQAKYNLTSEQVPTTGVTSVIVDNGQQNQKEILKQHKTLVIKADVHKERKILKKSKELYI</sequence>
<evidence type="ECO:0000313" key="9">
    <source>
        <dbReference type="Proteomes" id="UP001217089"/>
    </source>
</evidence>
<dbReference type="InterPro" id="IPR031964">
    <property type="entry name" value="CARD_dom"/>
</dbReference>
<evidence type="ECO:0000256" key="6">
    <source>
        <dbReference type="SAM" id="MobiDB-lite"/>
    </source>
</evidence>
<comment type="caution">
    <text evidence="8">The sequence shown here is derived from an EMBL/GenBank/DDBJ whole genome shotgun (WGS) entry which is preliminary data.</text>
</comment>
<gene>
    <name evidence="8" type="ORF">KUTeg_008095</name>
</gene>
<proteinExistence type="predicted"/>
<dbReference type="InterPro" id="IPR011029">
    <property type="entry name" value="DEATH-like_dom_sf"/>
</dbReference>
<evidence type="ECO:0000259" key="7">
    <source>
        <dbReference type="Pfam" id="PF16739"/>
    </source>
</evidence>
<evidence type="ECO:0000256" key="1">
    <source>
        <dbReference type="ARBA" id="ARBA00022499"/>
    </source>
</evidence>
<keyword evidence="9" id="KW-1185">Reference proteome</keyword>
<evidence type="ECO:0000256" key="4">
    <source>
        <dbReference type="ARBA" id="ARBA00022843"/>
    </source>
</evidence>
<feature type="region of interest" description="Disordered" evidence="6">
    <location>
        <begin position="332"/>
        <end position="351"/>
    </location>
</feature>
<name>A0ABQ9F846_TEGGR</name>
<keyword evidence="4" id="KW-0832">Ubl conjugation</keyword>
<accession>A0ABQ9F846</accession>
<feature type="region of interest" description="Disordered" evidence="6">
    <location>
        <begin position="616"/>
        <end position="642"/>
    </location>
</feature>
<feature type="domain" description="Caspase recruitment" evidence="7">
    <location>
        <begin position="45"/>
        <end position="124"/>
    </location>
</feature>
<protein>
    <recommendedName>
        <fullName evidence="7">Caspase recruitment domain-containing protein</fullName>
    </recommendedName>
</protein>
<dbReference type="Gene3D" id="1.10.533.10">
    <property type="entry name" value="Death Domain, Fas"/>
    <property type="match status" value="2"/>
</dbReference>
<feature type="compositionally biased region" description="Polar residues" evidence="6">
    <location>
        <begin position="332"/>
        <end position="347"/>
    </location>
</feature>
<organism evidence="8 9">
    <name type="scientific">Tegillarca granosa</name>
    <name type="common">Malaysian cockle</name>
    <name type="synonym">Anadara granosa</name>
    <dbReference type="NCBI Taxonomy" id="220873"/>
    <lineage>
        <taxon>Eukaryota</taxon>
        <taxon>Metazoa</taxon>
        <taxon>Spiralia</taxon>
        <taxon>Lophotrochozoa</taxon>
        <taxon>Mollusca</taxon>
        <taxon>Bivalvia</taxon>
        <taxon>Autobranchia</taxon>
        <taxon>Pteriomorphia</taxon>
        <taxon>Arcoida</taxon>
        <taxon>Arcoidea</taxon>
        <taxon>Arcidae</taxon>
        <taxon>Tegillarca</taxon>
    </lineage>
</organism>
<dbReference type="Pfam" id="PF16739">
    <property type="entry name" value="CARD_2"/>
    <property type="match status" value="1"/>
</dbReference>
<evidence type="ECO:0000256" key="2">
    <source>
        <dbReference type="ARBA" id="ARBA00022553"/>
    </source>
</evidence>
<evidence type="ECO:0000256" key="5">
    <source>
        <dbReference type="ARBA" id="ARBA00022859"/>
    </source>
</evidence>